<dbReference type="Pfam" id="PF13620">
    <property type="entry name" value="CarboxypepD_reg"/>
    <property type="match status" value="1"/>
</dbReference>
<dbReference type="Proteomes" id="UP001629156">
    <property type="component" value="Unassembled WGS sequence"/>
</dbReference>
<comment type="caution">
    <text evidence="2">The sequence shown here is derived from an EMBL/GenBank/DDBJ whole genome shotgun (WGS) entry which is preliminary data.</text>
</comment>
<dbReference type="SUPFAM" id="SSF56935">
    <property type="entry name" value="Porins"/>
    <property type="match status" value="1"/>
</dbReference>
<evidence type="ECO:0000313" key="3">
    <source>
        <dbReference type="Proteomes" id="UP001629156"/>
    </source>
</evidence>
<keyword evidence="1" id="KW-0732">Signal</keyword>
<feature type="signal peptide" evidence="1">
    <location>
        <begin position="1"/>
        <end position="18"/>
    </location>
</feature>
<dbReference type="RefSeq" id="WP_408083275.1">
    <property type="nucleotide sequence ID" value="NZ_JBELPZ010000001.1"/>
</dbReference>
<sequence>MTKFFFGLALLCSLLSQAQNIRVTGSIKDKSGPLEMANIMAVNKATNAMDAYAITDDKGRYQMVLSANTEYIIKASYIGYTSFEETITTGKEDMVKQIVLEEGVEMDELEIVHEMPVKISGDTIIYNADSFKNGTERKLGDVLKKLPGVEVDDDGGVTVEGKTVTKLMVEGKDFFDGDTKLGVKNIPADALDKIEVLRNYNEVSQLKGLENNEENVAMNIKLKDGKKNFWFGDVTAGAGAGDGERYIVNPKVFYYSPKYSLNAIGNINNNGELPLTIQDYFKMTGGFRNMMSKGGTNFNVSSNDVGMLTLRNNRAKNIETRFGAANFSYNPNKAWTISGFGIFNSNRNEMETVTRNQVLDPETGDPATIQDTQDKTTQRSDFALAKISSSYIPNANLHFDYDLLLKTSKQSEEAALISTVFPETSQSQDIFTNKEQNPFSINQNLNLYYTLNDKNVFAFEMQHLYQQEDPFYNAVLQNNPFPDIPGANQLNLGLVTSDTYNLNQNRLVTTNKLDAKIDYYYMLTPKSNINVTVGNTYSYQNFNSDIFQILDNGTTDGLDENSKNDVDYSFNDVFAGVHYKFIAGKLTLNPGAMLHAYNSYNGQLDTKVHNDFYRLLPDVFAVYQFKNSERLQYTYNMTTEFTDVSNFARGLVLNNYSSLFRGNRNLENALYQNHNLNYFRYNMFNFTQMFARVTYSYRQDAVKNLSAFSGINQVSTVENSNFADQVFTAAAGYTRSFARFYKASAGATFSWSKFNNFRFNQSFTDDISIDNALRQVNEQIMQNYTANFSTNYKTWPNLEVGYSLLLNDYANNKFYTHSPYARVDYLLLKNITLTANYTYNHYYNDVRTTNNQYDFLNASIMYLTTLQKWEFKVSGTNLLNTTSLNDDSFNQFSTRTSRYRVQPRYILLNISYNL</sequence>
<evidence type="ECO:0000313" key="2">
    <source>
        <dbReference type="EMBL" id="MFL9843042.1"/>
    </source>
</evidence>
<reference evidence="2 3" key="1">
    <citation type="submission" date="2024-06" db="EMBL/GenBank/DDBJ databases">
        <authorList>
            <person name="Kaempfer P."/>
            <person name="Viver T."/>
        </authorList>
    </citation>
    <scope>NUCLEOTIDE SEQUENCE [LARGE SCALE GENOMIC DNA]</scope>
    <source>
        <strain evidence="2 3">ST-119</strain>
    </source>
</reference>
<protein>
    <submittedName>
        <fullName evidence="2">Carboxypeptidase regulatory-like domain-containing protein</fullName>
    </submittedName>
</protein>
<evidence type="ECO:0000256" key="1">
    <source>
        <dbReference type="SAM" id="SignalP"/>
    </source>
</evidence>
<dbReference type="InterPro" id="IPR008969">
    <property type="entry name" value="CarboxyPept-like_regulatory"/>
</dbReference>
<dbReference type="Gene3D" id="2.60.40.1120">
    <property type="entry name" value="Carboxypeptidase-like, regulatory domain"/>
    <property type="match status" value="1"/>
</dbReference>
<gene>
    <name evidence="2" type="ORF">ABS766_01295</name>
</gene>
<name>A0ABW8YSU4_9FLAO</name>
<organism evidence="2 3">
    <name type="scientific">Flavobacterium rhizosphaerae</name>
    <dbReference type="NCBI Taxonomy" id="3163298"/>
    <lineage>
        <taxon>Bacteria</taxon>
        <taxon>Pseudomonadati</taxon>
        <taxon>Bacteroidota</taxon>
        <taxon>Flavobacteriia</taxon>
        <taxon>Flavobacteriales</taxon>
        <taxon>Flavobacteriaceae</taxon>
        <taxon>Flavobacterium</taxon>
    </lineage>
</organism>
<dbReference type="EMBL" id="JBELPZ010000001">
    <property type="protein sequence ID" value="MFL9843042.1"/>
    <property type="molecule type" value="Genomic_DNA"/>
</dbReference>
<feature type="chain" id="PRO_5046638531" evidence="1">
    <location>
        <begin position="19"/>
        <end position="914"/>
    </location>
</feature>
<keyword evidence="3" id="KW-1185">Reference proteome</keyword>
<proteinExistence type="predicted"/>
<accession>A0ABW8YSU4</accession>
<dbReference type="SUPFAM" id="SSF49464">
    <property type="entry name" value="Carboxypeptidase regulatory domain-like"/>
    <property type="match status" value="1"/>
</dbReference>